<gene>
    <name evidence="3" type="ORF">EJ03DRAFT_39832</name>
</gene>
<name>A0A6G1LFK7_9PEZI</name>
<dbReference type="EMBL" id="ML995820">
    <property type="protein sequence ID" value="KAF2771382.1"/>
    <property type="molecule type" value="Genomic_DNA"/>
</dbReference>
<keyword evidence="1" id="KW-0175">Coiled coil</keyword>
<evidence type="ECO:0000256" key="2">
    <source>
        <dbReference type="SAM" id="MobiDB-lite"/>
    </source>
</evidence>
<dbReference type="Proteomes" id="UP000799436">
    <property type="component" value="Unassembled WGS sequence"/>
</dbReference>
<evidence type="ECO:0000313" key="4">
    <source>
        <dbReference type="Proteomes" id="UP000799436"/>
    </source>
</evidence>
<sequence>MPYNNSTLQVPIQSHDKRQSQHKMAGSVECQDSKRTVDVGAFLEKIRKQCASNGFQNDSSTSTRINDLFTRYDATVRDTGITNQQIQNIRDELVARIRGQTIRDRPLNTMPSEAELEALQAEEAELFRPFSEDVITVLSNKEDGAGGTKQFTLAKCMQAHKQKTEAKGAQLELINVEIEKINAEIDAIAHELENGLDPSVKRAKARLDAELKRITKAEQEAAEWYETEMAGQRKEQDREAPLAAEAHARGCSSR</sequence>
<keyword evidence="4" id="KW-1185">Reference proteome</keyword>
<proteinExistence type="predicted"/>
<reference evidence="3" key="1">
    <citation type="journal article" date="2020" name="Stud. Mycol.">
        <title>101 Dothideomycetes genomes: a test case for predicting lifestyles and emergence of pathogens.</title>
        <authorList>
            <person name="Haridas S."/>
            <person name="Albert R."/>
            <person name="Binder M."/>
            <person name="Bloem J."/>
            <person name="Labutti K."/>
            <person name="Salamov A."/>
            <person name="Andreopoulos B."/>
            <person name="Baker S."/>
            <person name="Barry K."/>
            <person name="Bills G."/>
            <person name="Bluhm B."/>
            <person name="Cannon C."/>
            <person name="Castanera R."/>
            <person name="Culley D."/>
            <person name="Daum C."/>
            <person name="Ezra D."/>
            <person name="Gonzalez J."/>
            <person name="Henrissat B."/>
            <person name="Kuo A."/>
            <person name="Liang C."/>
            <person name="Lipzen A."/>
            <person name="Lutzoni F."/>
            <person name="Magnuson J."/>
            <person name="Mondo S."/>
            <person name="Nolan M."/>
            <person name="Ohm R."/>
            <person name="Pangilinan J."/>
            <person name="Park H.-J."/>
            <person name="Ramirez L."/>
            <person name="Alfaro M."/>
            <person name="Sun H."/>
            <person name="Tritt A."/>
            <person name="Yoshinaga Y."/>
            <person name="Zwiers L.-H."/>
            <person name="Turgeon B."/>
            <person name="Goodwin S."/>
            <person name="Spatafora J."/>
            <person name="Crous P."/>
            <person name="Grigoriev I."/>
        </authorList>
    </citation>
    <scope>NUCLEOTIDE SEQUENCE</scope>
    <source>
        <strain evidence="3">CBS 116005</strain>
    </source>
</reference>
<accession>A0A6G1LFK7</accession>
<feature type="compositionally biased region" description="Basic and acidic residues" evidence="2">
    <location>
        <begin position="231"/>
        <end position="240"/>
    </location>
</feature>
<feature type="coiled-coil region" evidence="1">
    <location>
        <begin position="171"/>
        <end position="227"/>
    </location>
</feature>
<protein>
    <submittedName>
        <fullName evidence="3">Uncharacterized protein</fullName>
    </submittedName>
</protein>
<evidence type="ECO:0000256" key="1">
    <source>
        <dbReference type="SAM" id="Coils"/>
    </source>
</evidence>
<evidence type="ECO:0000313" key="3">
    <source>
        <dbReference type="EMBL" id="KAF2771382.1"/>
    </source>
</evidence>
<dbReference type="OrthoDB" id="10361238at2759"/>
<organism evidence="3 4">
    <name type="scientific">Teratosphaeria nubilosa</name>
    <dbReference type="NCBI Taxonomy" id="161662"/>
    <lineage>
        <taxon>Eukaryota</taxon>
        <taxon>Fungi</taxon>
        <taxon>Dikarya</taxon>
        <taxon>Ascomycota</taxon>
        <taxon>Pezizomycotina</taxon>
        <taxon>Dothideomycetes</taxon>
        <taxon>Dothideomycetidae</taxon>
        <taxon>Mycosphaerellales</taxon>
        <taxon>Teratosphaeriaceae</taxon>
        <taxon>Teratosphaeria</taxon>
    </lineage>
</organism>
<feature type="region of interest" description="Disordered" evidence="2">
    <location>
        <begin position="227"/>
        <end position="254"/>
    </location>
</feature>
<dbReference type="AlphaFoldDB" id="A0A6G1LFK7"/>
<feature type="compositionally biased region" description="Polar residues" evidence="2">
    <location>
        <begin position="1"/>
        <end position="12"/>
    </location>
</feature>
<feature type="region of interest" description="Disordered" evidence="2">
    <location>
        <begin position="1"/>
        <end position="25"/>
    </location>
</feature>